<feature type="domain" description="Transposase Helix-turn-helix" evidence="1">
    <location>
        <begin position="11"/>
        <end position="58"/>
    </location>
</feature>
<dbReference type="AlphaFoldDB" id="A0A081BL87"/>
<proteinExistence type="predicted"/>
<dbReference type="PROSITE" id="PS00290">
    <property type="entry name" value="IG_MHC"/>
    <property type="match status" value="1"/>
</dbReference>
<keyword evidence="3" id="KW-1185">Reference proteome</keyword>
<accession>A0A081BL87</accession>
<name>A0A081BL87_9BACT</name>
<dbReference type="HOGENOM" id="CLU_2407293_0_0_0"/>
<sequence>MRKRGKKPITLSSQDKLLLTCYSLRHYATFAQLGRQFGVHESYACEVYHASLDAIVKVLHLPGHYAVLTAGLAVLIDVTEQPIERPKRQQRA</sequence>
<protein>
    <submittedName>
        <fullName evidence="2">Truncated transposase IS4 family protein</fullName>
    </submittedName>
</protein>
<gene>
    <name evidence="2" type="ORF">U14_02395</name>
</gene>
<reference evidence="2" key="1">
    <citation type="journal article" date="2015" name="PeerJ">
        <title>First genomic representation of candidate bacterial phylum KSB3 points to enhanced environmental sensing as a trigger of wastewater bulking.</title>
        <authorList>
            <person name="Sekiguchi Y."/>
            <person name="Ohashi A."/>
            <person name="Parks D.H."/>
            <person name="Yamauchi T."/>
            <person name="Tyson G.W."/>
            <person name="Hugenholtz P."/>
        </authorList>
    </citation>
    <scope>NUCLEOTIDE SEQUENCE [LARGE SCALE GENOMIC DNA]</scope>
</reference>
<evidence type="ECO:0000313" key="2">
    <source>
        <dbReference type="EMBL" id="GAK51153.1"/>
    </source>
</evidence>
<dbReference type="EMBL" id="DF820457">
    <property type="protein sequence ID" value="GAK51153.1"/>
    <property type="molecule type" value="Genomic_DNA"/>
</dbReference>
<dbReference type="Proteomes" id="UP000030700">
    <property type="component" value="Unassembled WGS sequence"/>
</dbReference>
<evidence type="ECO:0000259" key="1">
    <source>
        <dbReference type="Pfam" id="PF13613"/>
    </source>
</evidence>
<dbReference type="Pfam" id="PF13613">
    <property type="entry name" value="HTH_Tnp_4"/>
    <property type="match status" value="1"/>
</dbReference>
<evidence type="ECO:0000313" key="3">
    <source>
        <dbReference type="Proteomes" id="UP000030700"/>
    </source>
</evidence>
<dbReference type="InterPro" id="IPR027805">
    <property type="entry name" value="Transposase_HTH_dom"/>
</dbReference>
<dbReference type="InterPro" id="IPR003006">
    <property type="entry name" value="Ig/MHC_CS"/>
</dbReference>
<dbReference type="STRING" id="1499966.U14_02395"/>
<organism evidence="2">
    <name type="scientific">Candidatus Moduliflexus flocculans</name>
    <dbReference type="NCBI Taxonomy" id="1499966"/>
    <lineage>
        <taxon>Bacteria</taxon>
        <taxon>Candidatus Moduliflexota</taxon>
        <taxon>Candidatus Moduliflexia</taxon>
        <taxon>Candidatus Moduliflexales</taxon>
        <taxon>Candidatus Moduliflexaceae</taxon>
    </lineage>
</organism>